<evidence type="ECO:0000313" key="3">
    <source>
        <dbReference type="Proteomes" id="UP000054217"/>
    </source>
</evidence>
<organism evidence="2 3">
    <name type="scientific">Pisolithus tinctorius Marx 270</name>
    <dbReference type="NCBI Taxonomy" id="870435"/>
    <lineage>
        <taxon>Eukaryota</taxon>
        <taxon>Fungi</taxon>
        <taxon>Dikarya</taxon>
        <taxon>Basidiomycota</taxon>
        <taxon>Agaricomycotina</taxon>
        <taxon>Agaricomycetes</taxon>
        <taxon>Agaricomycetidae</taxon>
        <taxon>Boletales</taxon>
        <taxon>Sclerodermatineae</taxon>
        <taxon>Pisolithaceae</taxon>
        <taxon>Pisolithus</taxon>
    </lineage>
</organism>
<dbReference type="InterPro" id="IPR037238">
    <property type="entry name" value="YbiA-like_sf"/>
</dbReference>
<dbReference type="InParanoid" id="A0A0C3K0Z1"/>
<dbReference type="Pfam" id="PF08719">
    <property type="entry name" value="NADAR"/>
    <property type="match status" value="1"/>
</dbReference>
<dbReference type="HOGENOM" id="CLU_084247_3_3_1"/>
<keyword evidence="3" id="KW-1185">Reference proteome</keyword>
<feature type="non-terminal residue" evidence="2">
    <location>
        <position position="1"/>
    </location>
</feature>
<sequence length="146" mass="17160">QPPVYFYNKGAAFYEFTNFSPHPVYYKGKRYPTSEHLFQSFKFIDDHPDIAERIRNCGERPMLAFDEAHRHQKWVRPDWRQVNVEKMEIALRLKFIQHPDLKAMLLGTGDAELVEAGTLDYFWGNGADKSGRNELGKALERLREEL</sequence>
<accession>A0A0C3K0Z1</accession>
<reference evidence="3" key="2">
    <citation type="submission" date="2015-01" db="EMBL/GenBank/DDBJ databases">
        <title>Evolutionary Origins and Diversification of the Mycorrhizal Mutualists.</title>
        <authorList>
            <consortium name="DOE Joint Genome Institute"/>
            <consortium name="Mycorrhizal Genomics Consortium"/>
            <person name="Kohler A."/>
            <person name="Kuo A."/>
            <person name="Nagy L.G."/>
            <person name="Floudas D."/>
            <person name="Copeland A."/>
            <person name="Barry K.W."/>
            <person name="Cichocki N."/>
            <person name="Veneault-Fourrey C."/>
            <person name="LaButti K."/>
            <person name="Lindquist E.A."/>
            <person name="Lipzen A."/>
            <person name="Lundell T."/>
            <person name="Morin E."/>
            <person name="Murat C."/>
            <person name="Riley R."/>
            <person name="Ohm R."/>
            <person name="Sun H."/>
            <person name="Tunlid A."/>
            <person name="Henrissat B."/>
            <person name="Grigoriev I.V."/>
            <person name="Hibbett D.S."/>
            <person name="Martin F."/>
        </authorList>
    </citation>
    <scope>NUCLEOTIDE SEQUENCE [LARGE SCALE GENOMIC DNA]</scope>
    <source>
        <strain evidence="3">Marx 270</strain>
    </source>
</reference>
<gene>
    <name evidence="2" type="ORF">M404DRAFT_57072</name>
</gene>
<dbReference type="Gene3D" id="1.10.357.40">
    <property type="entry name" value="YbiA-like"/>
    <property type="match status" value="1"/>
</dbReference>
<dbReference type="STRING" id="870435.A0A0C3K0Z1"/>
<dbReference type="NCBIfam" id="TIGR02464">
    <property type="entry name" value="ribofla_fusion"/>
    <property type="match status" value="1"/>
</dbReference>
<proteinExistence type="predicted"/>
<dbReference type="SUPFAM" id="SSF143990">
    <property type="entry name" value="YbiA-like"/>
    <property type="match status" value="1"/>
</dbReference>
<evidence type="ECO:0000313" key="2">
    <source>
        <dbReference type="EMBL" id="KIO15083.1"/>
    </source>
</evidence>
<protein>
    <recommendedName>
        <fullName evidence="1">NADAR domain-containing protein</fullName>
    </recommendedName>
</protein>
<dbReference type="Proteomes" id="UP000054217">
    <property type="component" value="Unassembled WGS sequence"/>
</dbReference>
<feature type="non-terminal residue" evidence="2">
    <location>
        <position position="146"/>
    </location>
</feature>
<dbReference type="EMBL" id="KN831944">
    <property type="protein sequence ID" value="KIO15083.1"/>
    <property type="molecule type" value="Genomic_DNA"/>
</dbReference>
<dbReference type="InterPro" id="IPR012816">
    <property type="entry name" value="NADAR"/>
</dbReference>
<dbReference type="OrthoDB" id="206452at2759"/>
<dbReference type="CDD" id="cd15457">
    <property type="entry name" value="NADAR"/>
    <property type="match status" value="1"/>
</dbReference>
<evidence type="ECO:0000259" key="1">
    <source>
        <dbReference type="Pfam" id="PF08719"/>
    </source>
</evidence>
<reference evidence="2 3" key="1">
    <citation type="submission" date="2014-04" db="EMBL/GenBank/DDBJ databases">
        <authorList>
            <consortium name="DOE Joint Genome Institute"/>
            <person name="Kuo A."/>
            <person name="Kohler A."/>
            <person name="Costa M.D."/>
            <person name="Nagy L.G."/>
            <person name="Floudas D."/>
            <person name="Copeland A."/>
            <person name="Barry K.W."/>
            <person name="Cichocki N."/>
            <person name="Veneault-Fourrey C."/>
            <person name="LaButti K."/>
            <person name="Lindquist E.A."/>
            <person name="Lipzen A."/>
            <person name="Lundell T."/>
            <person name="Morin E."/>
            <person name="Murat C."/>
            <person name="Sun H."/>
            <person name="Tunlid A."/>
            <person name="Henrissat B."/>
            <person name="Grigoriev I.V."/>
            <person name="Hibbett D.S."/>
            <person name="Martin F."/>
            <person name="Nordberg H.P."/>
            <person name="Cantor M.N."/>
            <person name="Hua S.X."/>
        </authorList>
    </citation>
    <scope>NUCLEOTIDE SEQUENCE [LARGE SCALE GENOMIC DNA]</scope>
    <source>
        <strain evidence="2 3">Marx 270</strain>
    </source>
</reference>
<feature type="domain" description="NADAR" evidence="1">
    <location>
        <begin position="5"/>
        <end position="146"/>
    </location>
</feature>
<name>A0A0C3K0Z1_PISTI</name>
<dbReference type="AlphaFoldDB" id="A0A0C3K0Z1"/>